<comment type="caution">
    <text evidence="2">The sequence shown here is derived from an EMBL/GenBank/DDBJ whole genome shotgun (WGS) entry which is preliminary data.</text>
</comment>
<dbReference type="EMBL" id="CM026425">
    <property type="protein sequence ID" value="KAG0576695.1"/>
    <property type="molecule type" value="Genomic_DNA"/>
</dbReference>
<dbReference type="AlphaFoldDB" id="A0A8T0I198"/>
<keyword evidence="3" id="KW-1185">Reference proteome</keyword>
<evidence type="ECO:0000256" key="1">
    <source>
        <dbReference type="SAM" id="SignalP"/>
    </source>
</evidence>
<reference evidence="2" key="1">
    <citation type="submission" date="2020-06" db="EMBL/GenBank/DDBJ databases">
        <title>WGS assembly of Ceratodon purpureus strain R40.</title>
        <authorList>
            <person name="Carey S.B."/>
            <person name="Jenkins J."/>
            <person name="Shu S."/>
            <person name="Lovell J.T."/>
            <person name="Sreedasyam A."/>
            <person name="Maumus F."/>
            <person name="Tiley G.P."/>
            <person name="Fernandez-Pozo N."/>
            <person name="Barry K."/>
            <person name="Chen C."/>
            <person name="Wang M."/>
            <person name="Lipzen A."/>
            <person name="Daum C."/>
            <person name="Saski C.A."/>
            <person name="Payton A.C."/>
            <person name="Mcbreen J.C."/>
            <person name="Conrad R.E."/>
            <person name="Kollar L.M."/>
            <person name="Olsson S."/>
            <person name="Huttunen S."/>
            <person name="Landis J.B."/>
            <person name="Wickett N.J."/>
            <person name="Johnson M.G."/>
            <person name="Rensing S.A."/>
            <person name="Grimwood J."/>
            <person name="Schmutz J."/>
            <person name="Mcdaniel S.F."/>
        </authorList>
    </citation>
    <scope>NUCLEOTIDE SEQUENCE</scope>
    <source>
        <strain evidence="2">R40</strain>
    </source>
</reference>
<keyword evidence="1" id="KW-0732">Signal</keyword>
<organism evidence="2 3">
    <name type="scientific">Ceratodon purpureus</name>
    <name type="common">Fire moss</name>
    <name type="synonym">Dicranum purpureum</name>
    <dbReference type="NCBI Taxonomy" id="3225"/>
    <lineage>
        <taxon>Eukaryota</taxon>
        <taxon>Viridiplantae</taxon>
        <taxon>Streptophyta</taxon>
        <taxon>Embryophyta</taxon>
        <taxon>Bryophyta</taxon>
        <taxon>Bryophytina</taxon>
        <taxon>Bryopsida</taxon>
        <taxon>Dicranidae</taxon>
        <taxon>Pseudoditrichales</taxon>
        <taxon>Ditrichaceae</taxon>
        <taxon>Ceratodon</taxon>
    </lineage>
</organism>
<accession>A0A8T0I198</accession>
<dbReference type="Proteomes" id="UP000822688">
    <property type="component" value="Chromosome 5"/>
</dbReference>
<proteinExistence type="predicted"/>
<evidence type="ECO:0000313" key="2">
    <source>
        <dbReference type="EMBL" id="KAG0576695.1"/>
    </source>
</evidence>
<evidence type="ECO:0000313" key="3">
    <source>
        <dbReference type="Proteomes" id="UP000822688"/>
    </source>
</evidence>
<gene>
    <name evidence="2" type="ORF">KC19_5G100500</name>
</gene>
<feature type="signal peptide" evidence="1">
    <location>
        <begin position="1"/>
        <end position="29"/>
    </location>
</feature>
<name>A0A8T0I198_CERPU</name>
<feature type="chain" id="PRO_5035824735" evidence="1">
    <location>
        <begin position="30"/>
        <end position="294"/>
    </location>
</feature>
<sequence length="294" mass="31508">MAPLFHSAVFVVLAVFVTICSLHIDHVLAVCPAGMKNCGRDTLCRTNTRSDPNNCGNCNRSCPRTANTIRTCENSRCKNRCKTNFADCDKAAANGCEAYTPSNLNHCGRCGNKCPTYLNAVSACTNGRCTVKCKPGYADCNRNMAKDGCETFVLGTDPGNCGRCGATCKEDQYPFSVSQCKGGKCGIILCYRGMEDCNGDIKDGCERDTFTNPNACGSCGNVCPTYPNAVPICANSWCRSICKDGFDYCYGPEIDQRGCSQIFFDKDPKNCGGCNNVCAVGQSCQQGVCTNTPA</sequence>
<protein>
    <submittedName>
        <fullName evidence="2">Uncharacterized protein</fullName>
    </submittedName>
</protein>